<sequence>MNTSRKEAISAEKNANSSMNAAVNGYGAILMAAKIVSGNNNGEEIFYEKTLEKIGMIKIGENGVCPEQLFVSGNLTEMANKIDVMRNLSEWKSQTLKLLNSTYNQITQNKSTCHRTFNNGPEKFEGVKDAINIAVEKLEAALREFGVADSTLQQAVQNVESATNDVQTVNATVLGLFRQNGRALCEMLKRHLEMDTQLHATAKLLESTKLQVVSTENDSAHLLSNAIEESRAVQSVVDEILNLLKIGPRSLFSSALFASGNATLASESVVRFENVASLSAQNATRAKGSTADVEGQMKNGKQTIEHLKEQLIARLSEARLNTNNLTADECNKKFSEVSDSSWDVAFDRALDINVNALLETNRTLKQLEVQIKLIESNLTEINSNVDDITATMSNAVQIRETAKAAAATAVADVLRSLIKEMCVSATELHELRKKNNGFKSTVEVLRNSVSVESRRAEAAWKRDSAMSEIPHDVGDGFTYASRSVAMLEKQLQRVDAQYAKVASELEKELTKPDGGDAKIYIAVVNFLRDINSNLTALSLPSVCSGDRVDEVVTLLVNDKDAMLKNVSAIVSLGELAAKVRERVTAARDQMKKIVSSAADAQAAVEEAIRRARDANAGRRCTPLHRQLLNLLQHIW</sequence>
<evidence type="ECO:0000313" key="3">
    <source>
        <dbReference type="Proteomes" id="UP000009027"/>
    </source>
</evidence>
<accession>F9WUU1</accession>
<dbReference type="VEuPathDB" id="TriTrypDB:TvY486_0003670"/>
<keyword evidence="1" id="KW-0175">Coiled coil</keyword>
<evidence type="ECO:0000256" key="1">
    <source>
        <dbReference type="SAM" id="Coils"/>
    </source>
</evidence>
<dbReference type="AlphaFoldDB" id="F9WUU1"/>
<protein>
    <submittedName>
        <fullName evidence="2">Uncharacterized protein</fullName>
    </submittedName>
</protein>
<dbReference type="EMBL" id="CAEX01007503">
    <property type="protein sequence ID" value="CCD21340.1"/>
    <property type="molecule type" value="Genomic_DNA"/>
</dbReference>
<gene>
    <name evidence="2" type="ORF">TvY486_0003670</name>
</gene>
<keyword evidence="3" id="KW-1185">Reference proteome</keyword>
<dbReference type="Proteomes" id="UP000009027">
    <property type="component" value="Unassembled WGS sequence"/>
</dbReference>
<name>F9WUU1_TRYVY</name>
<proteinExistence type="predicted"/>
<reference evidence="2 3" key="1">
    <citation type="journal article" date="2012" name="Proc. Natl. Acad. Sci. U.S.A.">
        <title>Antigenic diversity is generated by distinct evolutionary mechanisms in African trypanosome species.</title>
        <authorList>
            <person name="Jackson A.P."/>
            <person name="Berry A."/>
            <person name="Aslett M."/>
            <person name="Allison H.C."/>
            <person name="Burton P."/>
            <person name="Vavrova-Anderson J."/>
            <person name="Brown R."/>
            <person name="Browne H."/>
            <person name="Corton N."/>
            <person name="Hauser H."/>
            <person name="Gamble J."/>
            <person name="Gilderthorp R."/>
            <person name="Marcello L."/>
            <person name="McQuillan J."/>
            <person name="Otto T.D."/>
            <person name="Quail M.A."/>
            <person name="Sanders M.J."/>
            <person name="van Tonder A."/>
            <person name="Ginger M.L."/>
            <person name="Field M.C."/>
            <person name="Barry J.D."/>
            <person name="Hertz-Fowler C."/>
            <person name="Berriman M."/>
        </authorList>
    </citation>
    <scope>NUCLEOTIDE SEQUENCE</scope>
    <source>
        <strain evidence="2 3">Y486</strain>
    </source>
</reference>
<feature type="coiled-coil region" evidence="1">
    <location>
        <begin position="357"/>
        <end position="384"/>
    </location>
</feature>
<organism evidence="2 3">
    <name type="scientific">Trypanosoma vivax (strain Y486)</name>
    <dbReference type="NCBI Taxonomy" id="1055687"/>
    <lineage>
        <taxon>Eukaryota</taxon>
        <taxon>Discoba</taxon>
        <taxon>Euglenozoa</taxon>
        <taxon>Kinetoplastea</taxon>
        <taxon>Metakinetoplastina</taxon>
        <taxon>Trypanosomatida</taxon>
        <taxon>Trypanosomatidae</taxon>
        <taxon>Trypanosoma</taxon>
        <taxon>Duttonella</taxon>
    </lineage>
</organism>
<evidence type="ECO:0000313" key="2">
    <source>
        <dbReference type="EMBL" id="CCD21340.1"/>
    </source>
</evidence>